<feature type="compositionally biased region" description="Basic and acidic residues" evidence="1">
    <location>
        <begin position="32"/>
        <end position="51"/>
    </location>
</feature>
<feature type="signal peptide" evidence="2">
    <location>
        <begin position="1"/>
        <end position="29"/>
    </location>
</feature>
<keyword evidence="4" id="KW-1185">Reference proteome</keyword>
<feature type="region of interest" description="Disordered" evidence="1">
    <location>
        <begin position="32"/>
        <end position="57"/>
    </location>
</feature>
<proteinExistence type="predicted"/>
<dbReference type="Proteomes" id="UP001529510">
    <property type="component" value="Unassembled WGS sequence"/>
</dbReference>
<name>A0ABD0RBM0_CIRMR</name>
<dbReference type="EMBL" id="JAMKFB020000004">
    <property type="protein sequence ID" value="KAL0195896.1"/>
    <property type="molecule type" value="Genomic_DNA"/>
</dbReference>
<keyword evidence="2" id="KW-0732">Signal</keyword>
<dbReference type="AlphaFoldDB" id="A0ABD0RBM0"/>
<sequence>AIMGHRRHCVCCCRTSRFLLLLHLQKVDIQEEEQEKGQRQGQECHQHEGRQGRYQNR</sequence>
<organism evidence="3 4">
    <name type="scientific">Cirrhinus mrigala</name>
    <name type="common">Mrigala</name>
    <dbReference type="NCBI Taxonomy" id="683832"/>
    <lineage>
        <taxon>Eukaryota</taxon>
        <taxon>Metazoa</taxon>
        <taxon>Chordata</taxon>
        <taxon>Craniata</taxon>
        <taxon>Vertebrata</taxon>
        <taxon>Euteleostomi</taxon>
        <taxon>Actinopterygii</taxon>
        <taxon>Neopterygii</taxon>
        <taxon>Teleostei</taxon>
        <taxon>Ostariophysi</taxon>
        <taxon>Cypriniformes</taxon>
        <taxon>Cyprinidae</taxon>
        <taxon>Labeoninae</taxon>
        <taxon>Labeonini</taxon>
        <taxon>Cirrhinus</taxon>
    </lineage>
</organism>
<gene>
    <name evidence="3" type="ORF">M9458_009468</name>
</gene>
<feature type="non-terminal residue" evidence="3">
    <location>
        <position position="1"/>
    </location>
</feature>
<accession>A0ABD0RBM0</accession>
<evidence type="ECO:0000256" key="2">
    <source>
        <dbReference type="SAM" id="SignalP"/>
    </source>
</evidence>
<evidence type="ECO:0000313" key="4">
    <source>
        <dbReference type="Proteomes" id="UP001529510"/>
    </source>
</evidence>
<reference evidence="3 4" key="1">
    <citation type="submission" date="2024-05" db="EMBL/GenBank/DDBJ databases">
        <title>Genome sequencing and assembly of Indian major carp, Cirrhinus mrigala (Hamilton, 1822).</title>
        <authorList>
            <person name="Mohindra V."/>
            <person name="Chowdhury L.M."/>
            <person name="Lal K."/>
            <person name="Jena J.K."/>
        </authorList>
    </citation>
    <scope>NUCLEOTIDE SEQUENCE [LARGE SCALE GENOMIC DNA]</scope>
    <source>
        <strain evidence="3">CM1030</strain>
        <tissue evidence="3">Blood</tissue>
    </source>
</reference>
<evidence type="ECO:0000256" key="1">
    <source>
        <dbReference type="SAM" id="MobiDB-lite"/>
    </source>
</evidence>
<evidence type="ECO:0000313" key="3">
    <source>
        <dbReference type="EMBL" id="KAL0195896.1"/>
    </source>
</evidence>
<protein>
    <submittedName>
        <fullName evidence="3">Uncharacterized protein</fullName>
    </submittedName>
</protein>
<feature type="chain" id="PRO_5044870827" evidence="2">
    <location>
        <begin position="30"/>
        <end position="57"/>
    </location>
</feature>
<comment type="caution">
    <text evidence="3">The sequence shown here is derived from an EMBL/GenBank/DDBJ whole genome shotgun (WGS) entry which is preliminary data.</text>
</comment>
<feature type="non-terminal residue" evidence="3">
    <location>
        <position position="57"/>
    </location>
</feature>